<comment type="cofactor">
    <cofactor evidence="1 7 8">
        <name>Mg(2+)</name>
        <dbReference type="ChEBI" id="CHEBI:18420"/>
    </cofactor>
</comment>
<dbReference type="InterPro" id="IPR033942">
    <property type="entry name" value="IMPase"/>
</dbReference>
<dbReference type="PRINTS" id="PR00378">
    <property type="entry name" value="LIIMPHPHTASE"/>
</dbReference>
<name>A0A1J1J6F6_9DIPT</name>
<keyword evidence="6 7" id="KW-0460">Magnesium</keyword>
<dbReference type="EMBL" id="CVRI01000074">
    <property type="protein sequence ID" value="CRL07997.1"/>
    <property type="molecule type" value="Genomic_DNA"/>
</dbReference>
<dbReference type="InterPro" id="IPR000760">
    <property type="entry name" value="Inositol_monophosphatase-like"/>
</dbReference>
<dbReference type="CDD" id="cd01639">
    <property type="entry name" value="IMPase"/>
    <property type="match status" value="1"/>
</dbReference>
<accession>A0A1J1J6F6</accession>
<reference evidence="9 10" key="1">
    <citation type="submission" date="2015-04" db="EMBL/GenBank/DDBJ databases">
        <authorList>
            <person name="Syromyatnikov M.Y."/>
            <person name="Popov V.N."/>
        </authorList>
    </citation>
    <scope>NUCLEOTIDE SEQUENCE [LARGE SCALE GENOMIC DNA]</scope>
</reference>
<feature type="binding site" evidence="7">
    <location>
        <position position="93"/>
    </location>
    <ligand>
        <name>Mg(2+)</name>
        <dbReference type="ChEBI" id="CHEBI:18420"/>
        <label>2</label>
    </ligand>
</feature>
<gene>
    <name evidence="9" type="ORF">CLUMA_CG020951</name>
</gene>
<evidence type="ECO:0000256" key="1">
    <source>
        <dbReference type="ARBA" id="ARBA00001946"/>
    </source>
</evidence>
<keyword evidence="4 7" id="KW-0479">Metal-binding</keyword>
<protein>
    <recommendedName>
        <fullName evidence="8">Inositol-1-monophosphatase</fullName>
        <ecNumber evidence="8">3.1.3.25</ecNumber>
    </recommendedName>
</protein>
<dbReference type="AlphaFoldDB" id="A0A1J1J6F6"/>
<feature type="binding site" evidence="7">
    <location>
        <position position="71"/>
    </location>
    <ligand>
        <name>Mg(2+)</name>
        <dbReference type="ChEBI" id="CHEBI:18420"/>
        <label>1</label>
        <note>catalytic</note>
    </ligand>
</feature>
<dbReference type="PROSITE" id="PS00630">
    <property type="entry name" value="IMP_2"/>
    <property type="match status" value="1"/>
</dbReference>
<evidence type="ECO:0000256" key="7">
    <source>
        <dbReference type="PIRSR" id="PIRSR600760-2"/>
    </source>
</evidence>
<comment type="similarity">
    <text evidence="3 8">Belongs to the inositol monophosphatase superfamily.</text>
</comment>
<evidence type="ECO:0000313" key="9">
    <source>
        <dbReference type="EMBL" id="CRL07997.1"/>
    </source>
</evidence>
<sequence length="284" mass="31046">MTPEELNECYSFVKQLVQNCGEIFKEGFKNTGIVSNKGDAYDLVTFWDGEIEKILIDGIKTKYPNHKFIAEEDSAASGEKVLSSDPTWIIDPIDGTINYVNKLNLVCISVALSVEEDVKLAILFSPTLNELYTARKGQGAYLNGERIEASKKRDLRKCLLAHEISLGTHPLFLPKYLARAEVLLPTCLGLRSLGSAALTLGRFVAKGAIDAYNIEDLKPWDIAAGALIVQEAGGVVIDINGGNFNVMKPNIIAAGTQEVADDIKEILNSLDASLKLQGKYPKTR</sequence>
<dbReference type="GO" id="GO:0006021">
    <property type="term" value="P:inositol biosynthetic process"/>
    <property type="evidence" value="ECO:0007669"/>
    <property type="project" value="UniProtKB-UniPathway"/>
</dbReference>
<feature type="binding site" evidence="7">
    <location>
        <position position="94"/>
    </location>
    <ligand>
        <name>Mg(2+)</name>
        <dbReference type="ChEBI" id="CHEBI:18420"/>
        <label>1</label>
        <note>catalytic</note>
    </ligand>
</feature>
<organism evidence="9 10">
    <name type="scientific">Clunio marinus</name>
    <dbReference type="NCBI Taxonomy" id="568069"/>
    <lineage>
        <taxon>Eukaryota</taxon>
        <taxon>Metazoa</taxon>
        <taxon>Ecdysozoa</taxon>
        <taxon>Arthropoda</taxon>
        <taxon>Hexapoda</taxon>
        <taxon>Insecta</taxon>
        <taxon>Pterygota</taxon>
        <taxon>Neoptera</taxon>
        <taxon>Endopterygota</taxon>
        <taxon>Diptera</taxon>
        <taxon>Nematocera</taxon>
        <taxon>Chironomoidea</taxon>
        <taxon>Chironomidae</taxon>
        <taxon>Clunio</taxon>
    </lineage>
</organism>
<dbReference type="GO" id="GO:0008934">
    <property type="term" value="F:inositol monophosphate 1-phosphatase activity"/>
    <property type="evidence" value="ECO:0007669"/>
    <property type="project" value="InterPro"/>
</dbReference>
<dbReference type="Pfam" id="PF00459">
    <property type="entry name" value="Inositol_P"/>
    <property type="match status" value="1"/>
</dbReference>
<dbReference type="InterPro" id="IPR020550">
    <property type="entry name" value="Inositol_monophosphatase_CS"/>
</dbReference>
<evidence type="ECO:0000256" key="4">
    <source>
        <dbReference type="ARBA" id="ARBA00022723"/>
    </source>
</evidence>
<dbReference type="Gene3D" id="3.40.190.80">
    <property type="match status" value="1"/>
</dbReference>
<dbReference type="PROSITE" id="PS00629">
    <property type="entry name" value="IMP_1"/>
    <property type="match status" value="1"/>
</dbReference>
<comment type="catalytic activity">
    <reaction evidence="8">
        <text>a myo-inositol phosphate + H2O = myo-inositol + phosphate</text>
        <dbReference type="Rhea" id="RHEA:24056"/>
        <dbReference type="ChEBI" id="CHEBI:15377"/>
        <dbReference type="ChEBI" id="CHEBI:17268"/>
        <dbReference type="ChEBI" id="CHEBI:43474"/>
        <dbReference type="ChEBI" id="CHEBI:84139"/>
        <dbReference type="EC" id="3.1.3.25"/>
    </reaction>
</comment>
<evidence type="ECO:0000256" key="3">
    <source>
        <dbReference type="ARBA" id="ARBA00009759"/>
    </source>
</evidence>
<dbReference type="Gene3D" id="3.30.540.10">
    <property type="entry name" value="Fructose-1,6-Bisphosphatase, subunit A, domain 1"/>
    <property type="match status" value="1"/>
</dbReference>
<feature type="binding site" evidence="7">
    <location>
        <position position="91"/>
    </location>
    <ligand>
        <name>Mg(2+)</name>
        <dbReference type="ChEBI" id="CHEBI:18420"/>
        <label>1</label>
        <note>catalytic</note>
    </ligand>
</feature>
<dbReference type="EC" id="3.1.3.25" evidence="8"/>
<dbReference type="GO" id="GO:0046872">
    <property type="term" value="F:metal ion binding"/>
    <property type="evidence" value="ECO:0007669"/>
    <property type="project" value="UniProtKB-KW"/>
</dbReference>
<comment type="pathway">
    <text evidence="2 8">Polyol metabolism; myo-inositol biosynthesis; myo-inositol from D-glucose 6-phosphate: step 2/2.</text>
</comment>
<dbReference type="OrthoDB" id="10254945at2759"/>
<dbReference type="FunFam" id="3.30.540.10:FF:000004">
    <property type="entry name" value="Inositol-1-monophosphatase"/>
    <property type="match status" value="1"/>
</dbReference>
<evidence type="ECO:0000256" key="8">
    <source>
        <dbReference type="RuleBase" id="RU364068"/>
    </source>
</evidence>
<dbReference type="GO" id="GO:0046854">
    <property type="term" value="P:phosphatidylinositol phosphate biosynthetic process"/>
    <property type="evidence" value="ECO:0007669"/>
    <property type="project" value="InterPro"/>
</dbReference>
<feature type="binding site" evidence="7">
    <location>
        <position position="221"/>
    </location>
    <ligand>
        <name>Mg(2+)</name>
        <dbReference type="ChEBI" id="CHEBI:18420"/>
        <label>1</label>
        <note>catalytic</note>
    </ligand>
</feature>
<evidence type="ECO:0000313" key="10">
    <source>
        <dbReference type="Proteomes" id="UP000183832"/>
    </source>
</evidence>
<dbReference type="InterPro" id="IPR020552">
    <property type="entry name" value="Inositol_monoPase_Li-sen"/>
</dbReference>
<dbReference type="Proteomes" id="UP000183832">
    <property type="component" value="Unassembled WGS sequence"/>
</dbReference>
<dbReference type="PANTHER" id="PTHR20854:SF25">
    <property type="entry name" value="INOSITOL-1-MONOPHOSPHATASE"/>
    <property type="match status" value="1"/>
</dbReference>
<dbReference type="PRINTS" id="PR00377">
    <property type="entry name" value="IMPHPHTASES"/>
</dbReference>
<evidence type="ECO:0000256" key="5">
    <source>
        <dbReference type="ARBA" id="ARBA00022801"/>
    </source>
</evidence>
<proteinExistence type="inferred from homology"/>
<keyword evidence="10" id="KW-1185">Reference proteome</keyword>
<evidence type="ECO:0000256" key="2">
    <source>
        <dbReference type="ARBA" id="ARBA00005152"/>
    </source>
</evidence>
<dbReference type="PANTHER" id="PTHR20854">
    <property type="entry name" value="INOSITOL MONOPHOSPHATASE"/>
    <property type="match status" value="1"/>
</dbReference>
<dbReference type="GO" id="GO:0007165">
    <property type="term" value="P:signal transduction"/>
    <property type="evidence" value="ECO:0007669"/>
    <property type="project" value="TreeGrafter"/>
</dbReference>
<dbReference type="SUPFAM" id="SSF56655">
    <property type="entry name" value="Carbohydrate phosphatase"/>
    <property type="match status" value="1"/>
</dbReference>
<dbReference type="InterPro" id="IPR020583">
    <property type="entry name" value="Inositol_monoP_metal-BS"/>
</dbReference>
<dbReference type="STRING" id="568069.A0A1J1J6F6"/>
<dbReference type="UniPathway" id="UPA00823">
    <property type="reaction ID" value="UER00788"/>
</dbReference>
<evidence type="ECO:0000256" key="6">
    <source>
        <dbReference type="ARBA" id="ARBA00022842"/>
    </source>
</evidence>
<keyword evidence="5 8" id="KW-0378">Hydrolase</keyword>